<dbReference type="Pfam" id="PF00990">
    <property type="entry name" value="GGDEF"/>
    <property type="match status" value="1"/>
</dbReference>
<proteinExistence type="predicted"/>
<dbReference type="SMART" id="SM00267">
    <property type="entry name" value="GGDEF"/>
    <property type="match status" value="1"/>
</dbReference>
<organism evidence="9 10">
    <name type="scientific">Paenibacillus spiritus</name>
    <dbReference type="NCBI Taxonomy" id="2496557"/>
    <lineage>
        <taxon>Bacteria</taxon>
        <taxon>Bacillati</taxon>
        <taxon>Bacillota</taxon>
        <taxon>Bacilli</taxon>
        <taxon>Bacillales</taxon>
        <taxon>Paenibacillaceae</taxon>
        <taxon>Paenibacillus</taxon>
    </lineage>
</organism>
<keyword evidence="3 6" id="KW-0812">Transmembrane</keyword>
<dbReference type="PROSITE" id="PS50885">
    <property type="entry name" value="HAMP"/>
    <property type="match status" value="1"/>
</dbReference>
<dbReference type="InterPro" id="IPR029787">
    <property type="entry name" value="Nucleotide_cyclase"/>
</dbReference>
<evidence type="ECO:0000256" key="6">
    <source>
        <dbReference type="SAM" id="Phobius"/>
    </source>
</evidence>
<evidence type="ECO:0000256" key="2">
    <source>
        <dbReference type="ARBA" id="ARBA00022475"/>
    </source>
</evidence>
<evidence type="ECO:0000256" key="1">
    <source>
        <dbReference type="ARBA" id="ARBA00004651"/>
    </source>
</evidence>
<evidence type="ECO:0000259" key="7">
    <source>
        <dbReference type="PROSITE" id="PS50885"/>
    </source>
</evidence>
<keyword evidence="4 6" id="KW-1133">Transmembrane helix</keyword>
<dbReference type="GO" id="GO:0007165">
    <property type="term" value="P:signal transduction"/>
    <property type="evidence" value="ECO:0007669"/>
    <property type="project" value="InterPro"/>
</dbReference>
<protein>
    <submittedName>
        <fullName evidence="9">Diguanylate cyclase</fullName>
    </submittedName>
</protein>
<dbReference type="InterPro" id="IPR033479">
    <property type="entry name" value="dCache_1"/>
</dbReference>
<dbReference type="AlphaFoldDB" id="A0A5J5G8I8"/>
<dbReference type="FunFam" id="3.30.70.270:FF:000001">
    <property type="entry name" value="Diguanylate cyclase domain protein"/>
    <property type="match status" value="1"/>
</dbReference>
<evidence type="ECO:0000256" key="4">
    <source>
        <dbReference type="ARBA" id="ARBA00022989"/>
    </source>
</evidence>
<feature type="domain" description="HAMP" evidence="7">
    <location>
        <begin position="317"/>
        <end position="369"/>
    </location>
</feature>
<dbReference type="PANTHER" id="PTHR46663">
    <property type="entry name" value="DIGUANYLATE CYCLASE DGCT-RELATED"/>
    <property type="match status" value="1"/>
</dbReference>
<evidence type="ECO:0000256" key="5">
    <source>
        <dbReference type="ARBA" id="ARBA00023136"/>
    </source>
</evidence>
<dbReference type="RefSeq" id="WP_150458484.1">
    <property type="nucleotide sequence ID" value="NZ_VYKK01000015.1"/>
</dbReference>
<dbReference type="NCBIfam" id="TIGR00254">
    <property type="entry name" value="GGDEF"/>
    <property type="match status" value="1"/>
</dbReference>
<dbReference type="Pfam" id="PF00672">
    <property type="entry name" value="HAMP"/>
    <property type="match status" value="1"/>
</dbReference>
<dbReference type="Proteomes" id="UP000367750">
    <property type="component" value="Unassembled WGS sequence"/>
</dbReference>
<evidence type="ECO:0000313" key="9">
    <source>
        <dbReference type="EMBL" id="KAA9004130.1"/>
    </source>
</evidence>
<dbReference type="PANTHER" id="PTHR46663:SF2">
    <property type="entry name" value="GGDEF DOMAIN-CONTAINING PROTEIN"/>
    <property type="match status" value="1"/>
</dbReference>
<dbReference type="CDD" id="cd01949">
    <property type="entry name" value="GGDEF"/>
    <property type="match status" value="1"/>
</dbReference>
<dbReference type="InterPro" id="IPR043128">
    <property type="entry name" value="Rev_trsase/Diguanyl_cyclase"/>
</dbReference>
<dbReference type="PROSITE" id="PS50887">
    <property type="entry name" value="GGDEF"/>
    <property type="match status" value="1"/>
</dbReference>
<name>A0A5J5G8I8_9BACL</name>
<dbReference type="Gene3D" id="6.10.340.10">
    <property type="match status" value="1"/>
</dbReference>
<dbReference type="Pfam" id="PF02743">
    <property type="entry name" value="dCache_1"/>
    <property type="match status" value="1"/>
</dbReference>
<evidence type="ECO:0000313" key="10">
    <source>
        <dbReference type="Proteomes" id="UP000367750"/>
    </source>
</evidence>
<dbReference type="SUPFAM" id="SSF55073">
    <property type="entry name" value="Nucleotide cyclase"/>
    <property type="match status" value="1"/>
</dbReference>
<keyword evidence="2" id="KW-1003">Cell membrane</keyword>
<gene>
    <name evidence="9" type="ORF">F4V43_12075</name>
</gene>
<evidence type="ECO:0000259" key="8">
    <source>
        <dbReference type="PROSITE" id="PS50887"/>
    </source>
</evidence>
<keyword evidence="10" id="KW-1185">Reference proteome</keyword>
<dbReference type="OrthoDB" id="9759607at2"/>
<dbReference type="InterPro" id="IPR052163">
    <property type="entry name" value="DGC-Regulatory_Protein"/>
</dbReference>
<comment type="caution">
    <text evidence="9">The sequence shown here is derived from an EMBL/GenBank/DDBJ whole genome shotgun (WGS) entry which is preliminary data.</text>
</comment>
<reference evidence="9 10" key="1">
    <citation type="submission" date="2019-09" db="EMBL/GenBank/DDBJ databases">
        <title>Bacillus ochoae sp. nov., Paenibacillus whitsoniae sp. nov., Paenibacillus spiritus sp. nov. Isolated from the Mars Exploration Rover during spacecraft assembly.</title>
        <authorList>
            <person name="Seuylemezian A."/>
            <person name="Vaishampayan P."/>
        </authorList>
    </citation>
    <scope>NUCLEOTIDE SEQUENCE [LARGE SCALE GENOMIC DNA]</scope>
    <source>
        <strain evidence="9 10">MER_111</strain>
    </source>
</reference>
<keyword evidence="5 6" id="KW-0472">Membrane</keyword>
<accession>A0A5J5G8I8</accession>
<comment type="subcellular location">
    <subcellularLocation>
        <location evidence="1">Cell membrane</location>
        <topology evidence="1">Multi-pass membrane protein</topology>
    </subcellularLocation>
</comment>
<dbReference type="Gene3D" id="3.30.70.270">
    <property type="match status" value="1"/>
</dbReference>
<dbReference type="InterPro" id="IPR000160">
    <property type="entry name" value="GGDEF_dom"/>
</dbReference>
<evidence type="ECO:0000256" key="3">
    <source>
        <dbReference type="ARBA" id="ARBA00022692"/>
    </source>
</evidence>
<dbReference type="EMBL" id="VYKK01000015">
    <property type="protein sequence ID" value="KAA9004130.1"/>
    <property type="molecule type" value="Genomic_DNA"/>
</dbReference>
<feature type="transmembrane region" description="Helical" evidence="6">
    <location>
        <begin position="297"/>
        <end position="320"/>
    </location>
</feature>
<dbReference type="CDD" id="cd12914">
    <property type="entry name" value="PDC1_DGC_like"/>
    <property type="match status" value="1"/>
</dbReference>
<dbReference type="GO" id="GO:0005886">
    <property type="term" value="C:plasma membrane"/>
    <property type="evidence" value="ECO:0007669"/>
    <property type="project" value="UniProtKB-SubCell"/>
</dbReference>
<dbReference type="Gene3D" id="3.30.450.20">
    <property type="entry name" value="PAS domain"/>
    <property type="match status" value="1"/>
</dbReference>
<feature type="domain" description="GGDEF" evidence="8">
    <location>
        <begin position="408"/>
        <end position="543"/>
    </location>
</feature>
<sequence length="544" mass="60151">MFFRLRSVFAGAFAVIIILLTLLLSWVIGSEATRSSETSVGQSLSEVAYQMSESLDQFMWARAGEIETISRLQAFQQPVDPNEVTALLNQLKQSLSVFTWVGYLDTKGKVTASTDNILLGQNISQRPVFQEGMNGLYVGDVHDAVLLSKYLPNPDGEPLQFVDVSVPVYGPDNAKIGVLAAHLSWEWSRQVEESIIYPLRQHTKNVEVFVVSRSGHTILLGPKERVGQKMDPETMLQALNLGNSWFVEKDNGSRTGYLTGYARSNGYLDYPGLGWTVVIRQPADIAFASIQELKRTIALSGISVSVLFAIAGWFLAGWIVGPLRRIAAAADELSSGTAVEIPNQSRIREVRHLSDSLRNLIAALTHTETELFHMSDAARHDPLTGLPNRMALDDFLAHAVSRAKQNHSTLTFLYLDLDGFKRVNDARGHAVGDKLLQEVAFRLVESTRDNEIVTRIGGDEFVVVLHTSLQKPMQEAETVAKRIIDAINRPFLIENQPIQIGCSVGAAIWSPDSQDTSETLRLADEALYISKRSGKNRITFESAS</sequence>
<dbReference type="InterPro" id="IPR003660">
    <property type="entry name" value="HAMP_dom"/>
</dbReference>